<dbReference type="Gene3D" id="1.10.275.10">
    <property type="entry name" value="Fumarase/aspartase (N-terminal domain)"/>
    <property type="match status" value="1"/>
</dbReference>
<dbReference type="OrthoDB" id="9806955at2"/>
<evidence type="ECO:0000256" key="7">
    <source>
        <dbReference type="RuleBase" id="RU003954"/>
    </source>
</evidence>
<evidence type="ECO:0000256" key="3">
    <source>
        <dbReference type="ARBA" id="ARBA00022808"/>
    </source>
</evidence>
<dbReference type="Gene3D" id="1.20.200.10">
    <property type="entry name" value="Fumarase/aspartase (Central domain)"/>
    <property type="match status" value="1"/>
</dbReference>
<feature type="cross-link" description="5-imidazolinone (Ala-Gly)" evidence="6">
    <location>
        <begin position="150"/>
        <end position="152"/>
    </location>
</feature>
<dbReference type="PROSITE" id="PS00488">
    <property type="entry name" value="PAL_HISTIDASE"/>
    <property type="match status" value="1"/>
</dbReference>
<accession>A0A235BC41</accession>
<dbReference type="GO" id="GO:0019556">
    <property type="term" value="P:L-histidine catabolic process to glutamate and formamide"/>
    <property type="evidence" value="ECO:0007669"/>
    <property type="project" value="UniProtKB-UniPathway"/>
</dbReference>
<evidence type="ECO:0000313" key="10">
    <source>
        <dbReference type="EMBL" id="OYD09851.1"/>
    </source>
</evidence>
<dbReference type="InterPro" id="IPR008948">
    <property type="entry name" value="L-Aspartase-like"/>
</dbReference>
<dbReference type="HAMAP" id="MF_00229">
    <property type="entry name" value="His_ammonia_lyase"/>
    <property type="match status" value="1"/>
</dbReference>
<comment type="pathway">
    <text evidence="1 6 8">Amino-acid degradation; L-histidine degradation into L-glutamate; N-formimidoyl-L-glutamate from L-histidine: step 1/3.</text>
</comment>
<feature type="modified residue" description="2,3-didehydroalanine (Ser)" evidence="6">
    <location>
        <position position="151"/>
    </location>
</feature>
<evidence type="ECO:0000256" key="8">
    <source>
        <dbReference type="RuleBase" id="RU004479"/>
    </source>
</evidence>
<dbReference type="Pfam" id="PF00221">
    <property type="entry name" value="Lyase_aromatic"/>
    <property type="match status" value="1"/>
</dbReference>
<comment type="caution">
    <text evidence="10">The sequence shown here is derived from an EMBL/GenBank/DDBJ whole genome shotgun (WGS) entry which is preliminary data.</text>
</comment>
<protein>
    <recommendedName>
        <fullName evidence="2 6">Histidine ammonia-lyase</fullName>
        <shortName evidence="6">Histidase</shortName>
        <ecNumber evidence="2 6">4.3.1.3</ecNumber>
    </recommendedName>
</protein>
<name>A0A235BC41_9BACL</name>
<dbReference type="FunFam" id="1.10.275.10:FF:000005">
    <property type="entry name" value="Histidine ammonia-lyase"/>
    <property type="match status" value="1"/>
</dbReference>
<comment type="catalytic activity">
    <reaction evidence="5 6 8">
        <text>L-histidine = trans-urocanate + NH4(+)</text>
        <dbReference type="Rhea" id="RHEA:21232"/>
        <dbReference type="ChEBI" id="CHEBI:17771"/>
        <dbReference type="ChEBI" id="CHEBI:28938"/>
        <dbReference type="ChEBI" id="CHEBI:57595"/>
        <dbReference type="EC" id="4.3.1.3"/>
    </reaction>
</comment>
<keyword evidence="11" id="KW-1185">Reference proteome</keyword>
<dbReference type="InterPro" id="IPR022313">
    <property type="entry name" value="Phe/His_NH3-lyase_AS"/>
</dbReference>
<proteinExistence type="inferred from homology"/>
<reference evidence="10 11" key="1">
    <citation type="submission" date="2017-07" db="EMBL/GenBank/DDBJ databases">
        <title>The genome sequence of Paludifilum halophilum highlights mechanisms for microbial adaptation to high salt environemnts.</title>
        <authorList>
            <person name="Belbahri L."/>
        </authorList>
    </citation>
    <scope>NUCLEOTIDE SEQUENCE [LARGE SCALE GENOMIC DNA]</scope>
    <source>
        <strain evidence="10 11">DSM 102817</strain>
    </source>
</reference>
<dbReference type="FunFam" id="1.20.200.10:FF:000003">
    <property type="entry name" value="Histidine ammonia-lyase"/>
    <property type="match status" value="1"/>
</dbReference>
<evidence type="ECO:0000256" key="4">
    <source>
        <dbReference type="ARBA" id="ARBA00023239"/>
    </source>
</evidence>
<dbReference type="AlphaFoldDB" id="A0A235BC41"/>
<dbReference type="GO" id="GO:0019557">
    <property type="term" value="P:L-histidine catabolic process to glutamate and formate"/>
    <property type="evidence" value="ECO:0007669"/>
    <property type="project" value="UniProtKB-UniPathway"/>
</dbReference>
<dbReference type="Proteomes" id="UP000215459">
    <property type="component" value="Unassembled WGS sequence"/>
</dbReference>
<dbReference type="EMBL" id="NOWF01000001">
    <property type="protein sequence ID" value="OYD09851.1"/>
    <property type="molecule type" value="Genomic_DNA"/>
</dbReference>
<dbReference type="RefSeq" id="WP_094262953.1">
    <property type="nucleotide sequence ID" value="NZ_NOWF01000001.1"/>
</dbReference>
<dbReference type="InterPro" id="IPR024083">
    <property type="entry name" value="Fumarase/histidase_N"/>
</dbReference>
<comment type="similarity">
    <text evidence="6 7">Belongs to the PAL/histidase family.</text>
</comment>
<dbReference type="SUPFAM" id="SSF48557">
    <property type="entry name" value="L-aspartase-like"/>
    <property type="match status" value="1"/>
</dbReference>
<evidence type="ECO:0000256" key="5">
    <source>
        <dbReference type="ARBA" id="ARBA00049269"/>
    </source>
</evidence>
<dbReference type="NCBIfam" id="TIGR01225">
    <property type="entry name" value="hutH"/>
    <property type="match status" value="1"/>
</dbReference>
<dbReference type="PANTHER" id="PTHR10362">
    <property type="entry name" value="HISTIDINE AMMONIA-LYASE"/>
    <property type="match status" value="1"/>
</dbReference>
<organism evidence="10 11">
    <name type="scientific">Paludifilum halophilum</name>
    <dbReference type="NCBI Taxonomy" id="1642702"/>
    <lineage>
        <taxon>Bacteria</taxon>
        <taxon>Bacillati</taxon>
        <taxon>Bacillota</taxon>
        <taxon>Bacilli</taxon>
        <taxon>Bacillales</taxon>
        <taxon>Thermoactinomycetaceae</taxon>
        <taxon>Paludifilum</taxon>
    </lineage>
</organism>
<evidence type="ECO:0000256" key="9">
    <source>
        <dbReference type="RuleBase" id="RU004480"/>
    </source>
</evidence>
<dbReference type="InterPro" id="IPR005921">
    <property type="entry name" value="HutH"/>
</dbReference>
<evidence type="ECO:0000256" key="6">
    <source>
        <dbReference type="HAMAP-Rule" id="MF_00229"/>
    </source>
</evidence>
<dbReference type="InterPro" id="IPR001106">
    <property type="entry name" value="Aromatic_Lyase"/>
</dbReference>
<comment type="PTM">
    <text evidence="6">Contains an active site 4-methylidene-imidazol-5-one (MIO), which is formed autocatalytically by cyclization and dehydration of residues Ala-Ser-Gly.</text>
</comment>
<keyword evidence="3 6" id="KW-0369">Histidine metabolism</keyword>
<dbReference type="EC" id="4.3.1.3" evidence="2 6"/>
<evidence type="ECO:0000256" key="2">
    <source>
        <dbReference type="ARBA" id="ARBA00012994"/>
    </source>
</evidence>
<keyword evidence="4 6" id="KW-0456">Lyase</keyword>
<gene>
    <name evidence="6 10" type="primary">hutH</name>
    <name evidence="10" type="ORF">CHM34_02370</name>
</gene>
<evidence type="ECO:0000256" key="1">
    <source>
        <dbReference type="ARBA" id="ARBA00005113"/>
    </source>
</evidence>
<sequence length="514" mass="55466">MNSTITSSQPLQLDGDRLTLDDFARVVVSGKTVSLSPQAVANMRRSRNQVENLVQREQTVYGVTTGFGKFSDTFIDTSQSSELQQNLIRSHACGVGKPLSEETVRGMMLLRANALAKGYSGVRPSTVELLIELLNRKIHPVVPSQGSLGASGDLAPLAHMTLPLLGEGEVFLHGKRIPAREALNQFGLEPVDLQAKEGLALINGTQMMASLSALALLRGKRLLLCADMIAAMTMEALNGIPHAYHSLLHQARGQQGQTVTASNLRRLLKNSGRTSLPGEKRVQDAYSLRCVPQVHGASKDAYRYVLDIVTRELNAATDNPLLFPVEGEVISGGNFHGQPLALAADFLTIALAEIANISERRTERLVNPQLSGLPAFLTRQGGLNSGYMIMQYTAASLVSENKTLCHPASVDSIPSSANQEDHVSMGSISARKLHSVISNTERVLAVEYLCAAQGLEFGQGPMGSGTSEAYSMLRKEVPSLTRDREGQADIERAVGLIRKSSMVENISTKLGLEY</sequence>
<dbReference type="UniPathway" id="UPA00379">
    <property type="reaction ID" value="UER00549"/>
</dbReference>
<comment type="subcellular location">
    <subcellularLocation>
        <location evidence="6 9">Cytoplasm</location>
    </subcellularLocation>
</comment>
<dbReference type="NCBIfam" id="NF006871">
    <property type="entry name" value="PRK09367.1"/>
    <property type="match status" value="1"/>
</dbReference>
<dbReference type="CDD" id="cd00332">
    <property type="entry name" value="PAL-HAL"/>
    <property type="match status" value="1"/>
</dbReference>
<keyword evidence="6" id="KW-0963">Cytoplasm</keyword>
<dbReference type="GO" id="GO:0005737">
    <property type="term" value="C:cytoplasm"/>
    <property type="evidence" value="ECO:0007669"/>
    <property type="project" value="UniProtKB-SubCell"/>
</dbReference>
<evidence type="ECO:0000313" key="11">
    <source>
        <dbReference type="Proteomes" id="UP000215459"/>
    </source>
</evidence>
<dbReference type="GO" id="GO:0004397">
    <property type="term" value="F:histidine ammonia-lyase activity"/>
    <property type="evidence" value="ECO:0007669"/>
    <property type="project" value="UniProtKB-UniRule"/>
</dbReference>